<dbReference type="InterPro" id="IPR036871">
    <property type="entry name" value="PX_dom_sf"/>
</dbReference>
<dbReference type="CDD" id="cd00821">
    <property type="entry name" value="PH"/>
    <property type="match status" value="1"/>
</dbReference>
<dbReference type="PROSITE" id="PS50003">
    <property type="entry name" value="PH_DOMAIN"/>
    <property type="match status" value="1"/>
</dbReference>
<sequence>MEGFLQSVSPRDRKKQWQPLYVKLDDISATLVAFKDRAQVDVRWKMSIANADVASPVPGEPNHGINVDDTAYCFYVRNTTATSDDWHYFAAADDSNKKEWMKKLMQVARDGPHEARFASDRAESEYAFTARVDKFRVHDKGHAVSMCDIWQWCIADDVIGDQEYSIVCHCEIFSKLVARRMSKEWTVWHRFSEFEALDETLRKALGPEMKDIVFIKHTRDAFRTIFRTALDHTFLEQRRLQLDTYLKKVCENRRTVDFFKHHSNADLKAFFCFDENCENVVRFVGGTSK</sequence>
<dbReference type="SMART" id="SM00233">
    <property type="entry name" value="PH"/>
    <property type="match status" value="1"/>
</dbReference>
<organism evidence="2 3">
    <name type="scientific">Lagenidium giganteum</name>
    <dbReference type="NCBI Taxonomy" id="4803"/>
    <lineage>
        <taxon>Eukaryota</taxon>
        <taxon>Sar</taxon>
        <taxon>Stramenopiles</taxon>
        <taxon>Oomycota</taxon>
        <taxon>Peronosporomycetes</taxon>
        <taxon>Pythiales</taxon>
        <taxon>Pythiaceae</taxon>
    </lineage>
</organism>
<name>A0AAV2YNX3_9STRA</name>
<dbReference type="SUPFAM" id="SSF64268">
    <property type="entry name" value="PX domain"/>
    <property type="match status" value="1"/>
</dbReference>
<dbReference type="Gene3D" id="2.30.29.30">
    <property type="entry name" value="Pleckstrin-homology domain (PH domain)/Phosphotyrosine-binding domain (PTB)"/>
    <property type="match status" value="1"/>
</dbReference>
<reference evidence="2" key="1">
    <citation type="submission" date="2022-11" db="EMBL/GenBank/DDBJ databases">
        <authorList>
            <person name="Morgan W.R."/>
            <person name="Tartar A."/>
        </authorList>
    </citation>
    <scope>NUCLEOTIDE SEQUENCE</scope>
    <source>
        <strain evidence="2">ARSEF 373</strain>
    </source>
</reference>
<feature type="domain" description="PH" evidence="1">
    <location>
        <begin position="1"/>
        <end position="109"/>
    </location>
</feature>
<dbReference type="GO" id="GO:0035091">
    <property type="term" value="F:phosphatidylinositol binding"/>
    <property type="evidence" value="ECO:0007669"/>
    <property type="project" value="InterPro"/>
</dbReference>
<dbReference type="InterPro" id="IPR001849">
    <property type="entry name" value="PH_domain"/>
</dbReference>
<dbReference type="CDD" id="cd06093">
    <property type="entry name" value="PX_domain"/>
    <property type="match status" value="1"/>
</dbReference>
<dbReference type="SUPFAM" id="SSF50729">
    <property type="entry name" value="PH domain-like"/>
    <property type="match status" value="1"/>
</dbReference>
<dbReference type="Pfam" id="PF00787">
    <property type="entry name" value="PX"/>
    <property type="match status" value="1"/>
</dbReference>
<dbReference type="AlphaFoldDB" id="A0AAV2YNX3"/>
<dbReference type="Gene3D" id="3.30.1520.10">
    <property type="entry name" value="Phox-like domain"/>
    <property type="match status" value="1"/>
</dbReference>
<evidence type="ECO:0000313" key="2">
    <source>
        <dbReference type="EMBL" id="DAZ95866.1"/>
    </source>
</evidence>
<proteinExistence type="predicted"/>
<protein>
    <recommendedName>
        <fullName evidence="1">PH domain-containing protein</fullName>
    </recommendedName>
</protein>
<dbReference type="InterPro" id="IPR011993">
    <property type="entry name" value="PH-like_dom_sf"/>
</dbReference>
<dbReference type="Proteomes" id="UP001146120">
    <property type="component" value="Unassembled WGS sequence"/>
</dbReference>
<evidence type="ECO:0000259" key="1">
    <source>
        <dbReference type="PROSITE" id="PS50003"/>
    </source>
</evidence>
<comment type="caution">
    <text evidence="2">The sequence shown here is derived from an EMBL/GenBank/DDBJ whole genome shotgun (WGS) entry which is preliminary data.</text>
</comment>
<evidence type="ECO:0000313" key="3">
    <source>
        <dbReference type="Proteomes" id="UP001146120"/>
    </source>
</evidence>
<dbReference type="Pfam" id="PF00169">
    <property type="entry name" value="PH"/>
    <property type="match status" value="1"/>
</dbReference>
<reference evidence="2" key="2">
    <citation type="journal article" date="2023" name="Microbiol Resour">
        <title>Decontamination and Annotation of the Draft Genome Sequence of the Oomycete Lagenidium giganteum ARSEF 373.</title>
        <authorList>
            <person name="Morgan W.R."/>
            <person name="Tartar A."/>
        </authorList>
    </citation>
    <scope>NUCLEOTIDE SEQUENCE</scope>
    <source>
        <strain evidence="2">ARSEF 373</strain>
    </source>
</reference>
<gene>
    <name evidence="2" type="ORF">N0F65_009068</name>
</gene>
<dbReference type="EMBL" id="DAKRPA010000186">
    <property type="protein sequence ID" value="DAZ95866.1"/>
    <property type="molecule type" value="Genomic_DNA"/>
</dbReference>
<keyword evidence="3" id="KW-1185">Reference proteome</keyword>
<dbReference type="InterPro" id="IPR001683">
    <property type="entry name" value="PX_dom"/>
</dbReference>
<accession>A0AAV2YNX3</accession>